<gene>
    <name evidence="9" type="ORF">JK358_26140</name>
</gene>
<dbReference type="RefSeq" id="WP_201951998.1">
    <property type="nucleotide sequence ID" value="NZ_JAERRJ010000010.1"/>
</dbReference>
<comment type="caution">
    <text evidence="9">The sequence shown here is derived from an EMBL/GenBank/DDBJ whole genome shotgun (WGS) entry which is preliminary data.</text>
</comment>
<evidence type="ECO:0000256" key="2">
    <source>
        <dbReference type="ARBA" id="ARBA00022475"/>
    </source>
</evidence>
<reference evidence="9 10" key="1">
    <citation type="submission" date="2021-01" db="EMBL/GenBank/DDBJ databases">
        <title>WGS of actinomycetes isolated from Thailand.</title>
        <authorList>
            <person name="Thawai C."/>
        </authorList>
    </citation>
    <scope>NUCLEOTIDE SEQUENCE [LARGE SCALE GENOMIC DNA]</scope>
    <source>
        <strain evidence="9 10">LPG 2</strain>
    </source>
</reference>
<feature type="transmembrane region" description="Helical" evidence="7">
    <location>
        <begin position="790"/>
        <end position="811"/>
    </location>
</feature>
<keyword evidence="10" id="KW-1185">Reference proteome</keyword>
<feature type="transmembrane region" description="Helical" evidence="7">
    <location>
        <begin position="746"/>
        <end position="770"/>
    </location>
</feature>
<proteinExistence type="inferred from homology"/>
<feature type="transmembrane region" description="Helical" evidence="7">
    <location>
        <begin position="20"/>
        <end position="43"/>
    </location>
</feature>
<evidence type="ECO:0000256" key="6">
    <source>
        <dbReference type="ARBA" id="ARBA00038076"/>
    </source>
</evidence>
<protein>
    <submittedName>
        <fullName evidence="9">ABC transporter permease</fullName>
    </submittedName>
</protein>
<dbReference type="InterPro" id="IPR003838">
    <property type="entry name" value="ABC3_permease_C"/>
</dbReference>
<keyword evidence="3 7" id="KW-0812">Transmembrane</keyword>
<feature type="domain" description="ABC3 transporter permease C-terminal" evidence="8">
    <location>
        <begin position="704"/>
        <end position="822"/>
    </location>
</feature>
<evidence type="ECO:0000256" key="3">
    <source>
        <dbReference type="ARBA" id="ARBA00022692"/>
    </source>
</evidence>
<accession>A0ABS1MCS3</accession>
<comment type="similarity">
    <text evidence="6">Belongs to the ABC-4 integral membrane protein family.</text>
</comment>
<feature type="transmembrane region" description="Helical" evidence="7">
    <location>
        <begin position="472"/>
        <end position="491"/>
    </location>
</feature>
<sequence length="829" mass="85447">MIALLDRLRLFTVREFATHWGRTAATTVVVAVAAALTVAVLGLSGSLTGSIDRLTAGLAGNAELEVSGVTDSGFPEAVRAEVAAVPGVAAAVPMLRTIVGQGRDRLLILGTDAAAAALDSDMRSATQGDAAAALLSVRDGVLVGPGLGRVPGEEFQLGRVRVTVAGVLDDERAARLNGGHYVLAPLGLAQRITGRTGQLDSVLIVAAEGTDRGRLQSAITTAVAGRALVAPPSARAGSGGNAIMMMRFMSIMSATVALAVSAFLVYNVMSMALAQRRSVISMLRAIGGRKQTVVRDVLAESMLLGVAGGTVGALLGIEVGRLAVQGLPPAVTQMVDARMAYLLPGYAVPLAITLSAVTCVGASAVAARQVYRVAPVEALAPVGVGRADQVSRGLQVTAAVTAVVLLLGATVIIRAHLGLYSAVALGFVLGAQICLAFVAARWLVGAAAAVTRRFGPAGVLAAVNIDRAPRRVWATLMTVTIAVGMTVTITASNEDAVRGARDTFASLADNDLWVATSPQTMTPTELLPPDALEKAAAVPGVARVAEGQMAFATFSGTKALVYGVDSQSNYSMYRALDAESARRVVAGEGVVLSRDFARTLGVSPGDRITVQTPSGEQRAEVITTVPYFSVLGGTVTMSLAQMREWFDRCGSTSLQIDAAPGTDIARLRADLLQALPPGLFVYTGQDALDGISASIKQSMALARAMMVIVSFIAAIALLNTLMLALLERRRELGILRAVGSTRRFALRMILVEAAGIGLVGAALGAVFGLINEFVYGLLATDMLGIDIVPRPGPLLAVFSAAALVLSLLGSIPPALRAARLNIVDAVSAD</sequence>
<feature type="transmembrane region" description="Helical" evidence="7">
    <location>
        <begin position="248"/>
        <end position="269"/>
    </location>
</feature>
<evidence type="ECO:0000256" key="5">
    <source>
        <dbReference type="ARBA" id="ARBA00023136"/>
    </source>
</evidence>
<feature type="transmembrane region" description="Helical" evidence="7">
    <location>
        <begin position="704"/>
        <end position="726"/>
    </location>
</feature>
<feature type="domain" description="ABC3 transporter permease C-terminal" evidence="8">
    <location>
        <begin position="252"/>
        <end position="373"/>
    </location>
</feature>
<evidence type="ECO:0000256" key="7">
    <source>
        <dbReference type="SAM" id="Phobius"/>
    </source>
</evidence>
<evidence type="ECO:0000256" key="4">
    <source>
        <dbReference type="ARBA" id="ARBA00022989"/>
    </source>
</evidence>
<evidence type="ECO:0000313" key="10">
    <source>
        <dbReference type="Proteomes" id="UP000602198"/>
    </source>
</evidence>
<dbReference type="EMBL" id="JAERRJ010000010">
    <property type="protein sequence ID" value="MBL1077890.1"/>
    <property type="molecule type" value="Genomic_DNA"/>
</dbReference>
<dbReference type="Pfam" id="PF02687">
    <property type="entry name" value="FtsX"/>
    <property type="match status" value="2"/>
</dbReference>
<feature type="transmembrane region" description="Helical" evidence="7">
    <location>
        <begin position="396"/>
        <end position="417"/>
    </location>
</feature>
<name>A0ABS1MCS3_9NOCA</name>
<organism evidence="9 10">
    <name type="scientific">Nocardia acididurans</name>
    <dbReference type="NCBI Taxonomy" id="2802282"/>
    <lineage>
        <taxon>Bacteria</taxon>
        <taxon>Bacillati</taxon>
        <taxon>Actinomycetota</taxon>
        <taxon>Actinomycetes</taxon>
        <taxon>Mycobacteriales</taxon>
        <taxon>Nocardiaceae</taxon>
        <taxon>Nocardia</taxon>
    </lineage>
</organism>
<feature type="transmembrane region" description="Helical" evidence="7">
    <location>
        <begin position="423"/>
        <end position="444"/>
    </location>
</feature>
<feature type="transmembrane region" description="Helical" evidence="7">
    <location>
        <begin position="346"/>
        <end position="367"/>
    </location>
</feature>
<keyword evidence="5 7" id="KW-0472">Membrane</keyword>
<evidence type="ECO:0000313" key="9">
    <source>
        <dbReference type="EMBL" id="MBL1077890.1"/>
    </source>
</evidence>
<evidence type="ECO:0000256" key="1">
    <source>
        <dbReference type="ARBA" id="ARBA00004651"/>
    </source>
</evidence>
<dbReference type="Proteomes" id="UP000602198">
    <property type="component" value="Unassembled WGS sequence"/>
</dbReference>
<dbReference type="InterPro" id="IPR050250">
    <property type="entry name" value="Macrolide_Exporter_MacB"/>
</dbReference>
<comment type="subcellular location">
    <subcellularLocation>
        <location evidence="1">Cell membrane</location>
        <topology evidence="1">Multi-pass membrane protein</topology>
    </subcellularLocation>
</comment>
<keyword evidence="4 7" id="KW-1133">Transmembrane helix</keyword>
<keyword evidence="2" id="KW-1003">Cell membrane</keyword>
<evidence type="ECO:0000259" key="8">
    <source>
        <dbReference type="Pfam" id="PF02687"/>
    </source>
</evidence>
<dbReference type="PANTHER" id="PTHR30572">
    <property type="entry name" value="MEMBRANE COMPONENT OF TRANSPORTER-RELATED"/>
    <property type="match status" value="1"/>
</dbReference>
<dbReference type="PANTHER" id="PTHR30572:SF4">
    <property type="entry name" value="ABC TRANSPORTER PERMEASE YTRF"/>
    <property type="match status" value="1"/>
</dbReference>